<reference evidence="1" key="1">
    <citation type="submission" date="2022-05" db="EMBL/GenBank/DDBJ databases">
        <title>Sphingomonas sp. strain RP10 Genome sequencing and assembly.</title>
        <authorList>
            <person name="Kim I."/>
        </authorList>
    </citation>
    <scope>NUCLEOTIDE SEQUENCE</scope>
    <source>
        <strain evidence="1">RP10</strain>
    </source>
</reference>
<protein>
    <submittedName>
        <fullName evidence="1">Uncharacterized protein</fullName>
    </submittedName>
</protein>
<keyword evidence="2" id="KW-1185">Reference proteome</keyword>
<dbReference type="Proteomes" id="UP001139486">
    <property type="component" value="Unassembled WGS sequence"/>
</dbReference>
<gene>
    <name evidence="1" type="ORF">M9979_10280</name>
</gene>
<dbReference type="AlphaFoldDB" id="A0A9X2HPX7"/>
<name>A0A9X2HPX7_9SPHN</name>
<evidence type="ECO:0000313" key="2">
    <source>
        <dbReference type="Proteomes" id="UP001139486"/>
    </source>
</evidence>
<evidence type="ECO:0000313" key="1">
    <source>
        <dbReference type="EMBL" id="MCP3735256.1"/>
    </source>
</evidence>
<organism evidence="1 2">
    <name type="scientific">Sphingomonas liriopis</name>
    <dbReference type="NCBI Taxonomy" id="2949094"/>
    <lineage>
        <taxon>Bacteria</taxon>
        <taxon>Pseudomonadati</taxon>
        <taxon>Pseudomonadota</taxon>
        <taxon>Alphaproteobacteria</taxon>
        <taxon>Sphingomonadales</taxon>
        <taxon>Sphingomonadaceae</taxon>
        <taxon>Sphingomonas</taxon>
    </lineage>
</organism>
<sequence length="146" mass="14541">MILLALALQAAAAEPAAPKPADMPQRFSILAPQSCAPATDKADIVVCADGKSSQALPLPDEAGPPAGRGANRELSAAKVLALEGTPCAATQRGCTVGFGPPIMPLVGALVGAAKSAFAKKPDKRGRVAISLDDVPQTAAVAPVAKP</sequence>
<accession>A0A9X2HPX7</accession>
<dbReference type="RefSeq" id="WP_254289267.1">
    <property type="nucleotide sequence ID" value="NZ_JAMLDY010000010.1"/>
</dbReference>
<dbReference type="EMBL" id="JAMLDY010000010">
    <property type="protein sequence ID" value="MCP3735256.1"/>
    <property type="molecule type" value="Genomic_DNA"/>
</dbReference>
<proteinExistence type="predicted"/>
<comment type="caution">
    <text evidence="1">The sequence shown here is derived from an EMBL/GenBank/DDBJ whole genome shotgun (WGS) entry which is preliminary data.</text>
</comment>